<reference evidence="4" key="1">
    <citation type="journal article" date="2023" name="G3 (Bethesda)">
        <title>A reference genome for the long-term kleptoplast-retaining sea slug Elysia crispata morphotype clarki.</title>
        <authorList>
            <person name="Eastman K.E."/>
            <person name="Pendleton A.L."/>
            <person name="Shaikh M.A."/>
            <person name="Suttiyut T."/>
            <person name="Ogas R."/>
            <person name="Tomko P."/>
            <person name="Gavelis G."/>
            <person name="Widhalm J.R."/>
            <person name="Wisecaver J.H."/>
        </authorList>
    </citation>
    <scope>NUCLEOTIDE SEQUENCE</scope>
    <source>
        <strain evidence="4">ECLA1</strain>
    </source>
</reference>
<evidence type="ECO:0000256" key="2">
    <source>
        <dbReference type="SAM" id="SignalP"/>
    </source>
</evidence>
<dbReference type="Proteomes" id="UP001283361">
    <property type="component" value="Unassembled WGS sequence"/>
</dbReference>
<feature type="disulfide bond" evidence="1">
    <location>
        <begin position="324"/>
        <end position="358"/>
    </location>
</feature>
<dbReference type="EMBL" id="JAWDGP010003546">
    <property type="protein sequence ID" value="KAK3773277.1"/>
    <property type="molecule type" value="Genomic_DNA"/>
</dbReference>
<dbReference type="Pfam" id="PF01549">
    <property type="entry name" value="ShK"/>
    <property type="match status" value="2"/>
</dbReference>
<keyword evidence="1" id="KW-1015">Disulfide bond</keyword>
<name>A0AAE0ZRH5_9GAST</name>
<feature type="disulfide bond" evidence="1">
    <location>
        <begin position="364"/>
        <end position="398"/>
    </location>
</feature>
<dbReference type="PROSITE" id="PS51670">
    <property type="entry name" value="SHKT"/>
    <property type="match status" value="2"/>
</dbReference>
<evidence type="ECO:0000256" key="1">
    <source>
        <dbReference type="PROSITE-ProRule" id="PRU01005"/>
    </source>
</evidence>
<sequence length="398" mass="45757">MVSHMLQLLLLTALSCCLTQTSASRASDTMYNTYLSFDSKNYRQAIVPQAKNCQYVREVPPKLRFASEIKPDGLDIFYQKYTEAYGIPVLCDKNVSDDALRRACYVLRFMLAENSVVREWFWRMSGRIAVIGKDEVTNDIPEHRHHSDLGNQVTRGRSATYHNPVSTAGEENILCYQKDRNRQKDMMVRHLSKAIYVLGAAVGIQGWDGRMRAAYAHAKKTGLFKDTLFMKSVQDFFAEGVQSYFNVQTYRAKPDGVHGPIATRGALKYYDPDLYNLIKEIFPCANTYLKRCQSHRNLEQNQKLRENCEPKGRHDLIYDGKIRCHDKKPGCEFWSGSNQCTENPTFMEKACKKSCHICIADRNCFDKHKKCEHWAKRGECSANIIFMAADCRMSCKFC</sequence>
<gene>
    <name evidence="4" type="ORF">RRG08_053662</name>
</gene>
<keyword evidence="5" id="KW-1185">Reference proteome</keyword>
<evidence type="ECO:0000259" key="3">
    <source>
        <dbReference type="PROSITE" id="PS51670"/>
    </source>
</evidence>
<keyword evidence="2" id="KW-0732">Signal</keyword>
<feature type="chain" id="PRO_5042128172" description="ShKT domain-containing protein" evidence="2">
    <location>
        <begin position="24"/>
        <end position="398"/>
    </location>
</feature>
<evidence type="ECO:0000313" key="4">
    <source>
        <dbReference type="EMBL" id="KAK3773277.1"/>
    </source>
</evidence>
<proteinExistence type="predicted"/>
<dbReference type="AlphaFoldDB" id="A0AAE0ZRH5"/>
<feature type="domain" description="ShKT" evidence="3">
    <location>
        <begin position="324"/>
        <end position="358"/>
    </location>
</feature>
<dbReference type="SMART" id="SM00254">
    <property type="entry name" value="ShKT"/>
    <property type="match status" value="2"/>
</dbReference>
<feature type="domain" description="ShKT" evidence="3">
    <location>
        <begin position="364"/>
        <end position="398"/>
    </location>
</feature>
<comment type="caution">
    <text evidence="1">Lacks conserved residue(s) required for the propagation of feature annotation.</text>
</comment>
<comment type="caution">
    <text evidence="4">The sequence shown here is derived from an EMBL/GenBank/DDBJ whole genome shotgun (WGS) entry which is preliminary data.</text>
</comment>
<protein>
    <recommendedName>
        <fullName evidence="3">ShKT domain-containing protein</fullName>
    </recommendedName>
</protein>
<feature type="signal peptide" evidence="2">
    <location>
        <begin position="1"/>
        <end position="23"/>
    </location>
</feature>
<accession>A0AAE0ZRH5</accession>
<dbReference type="InterPro" id="IPR003582">
    <property type="entry name" value="ShKT_dom"/>
</dbReference>
<organism evidence="4 5">
    <name type="scientific">Elysia crispata</name>
    <name type="common">lettuce slug</name>
    <dbReference type="NCBI Taxonomy" id="231223"/>
    <lineage>
        <taxon>Eukaryota</taxon>
        <taxon>Metazoa</taxon>
        <taxon>Spiralia</taxon>
        <taxon>Lophotrochozoa</taxon>
        <taxon>Mollusca</taxon>
        <taxon>Gastropoda</taxon>
        <taxon>Heterobranchia</taxon>
        <taxon>Euthyneura</taxon>
        <taxon>Panpulmonata</taxon>
        <taxon>Sacoglossa</taxon>
        <taxon>Placobranchoidea</taxon>
        <taxon>Plakobranchidae</taxon>
        <taxon>Elysia</taxon>
    </lineage>
</organism>
<evidence type="ECO:0000313" key="5">
    <source>
        <dbReference type="Proteomes" id="UP001283361"/>
    </source>
</evidence>